<evidence type="ECO:0000256" key="6">
    <source>
        <dbReference type="ARBA" id="ARBA00022755"/>
    </source>
</evidence>
<keyword evidence="7 13" id="KW-0456">Lyase</keyword>
<evidence type="ECO:0000256" key="12">
    <source>
        <dbReference type="NCBIfam" id="TIGR00928"/>
    </source>
</evidence>
<dbReference type="PANTHER" id="PTHR43411">
    <property type="entry name" value="ADENYLOSUCCINATE LYASE"/>
    <property type="match status" value="1"/>
</dbReference>
<dbReference type="InterPro" id="IPR020557">
    <property type="entry name" value="Fumarate_lyase_CS"/>
</dbReference>
<comment type="caution">
    <text evidence="16">The sequence shown here is derived from an EMBL/GenBank/DDBJ whole genome shotgun (WGS) entry which is preliminary data.</text>
</comment>
<evidence type="ECO:0000259" key="14">
    <source>
        <dbReference type="Pfam" id="PF00206"/>
    </source>
</evidence>
<dbReference type="GO" id="GO:0004018">
    <property type="term" value="F:N6-(1,2-dicarboxyethyl)AMP AMP-lyase (fumarate-forming) activity"/>
    <property type="evidence" value="ECO:0007669"/>
    <property type="project" value="UniProtKB-UniRule"/>
</dbReference>
<evidence type="ECO:0000256" key="2">
    <source>
        <dbReference type="ARBA" id="ARBA00004734"/>
    </source>
</evidence>
<dbReference type="InterPro" id="IPR013539">
    <property type="entry name" value="PurB_C"/>
</dbReference>
<dbReference type="InterPro" id="IPR004769">
    <property type="entry name" value="Pur_lyase"/>
</dbReference>
<comment type="similarity">
    <text evidence="3 13">Belongs to the lyase 1 family. Adenylosuccinate lyase subfamily.</text>
</comment>
<dbReference type="FunFam" id="1.20.200.10:FF:000004">
    <property type="entry name" value="Adenylosuccinate lyase"/>
    <property type="match status" value="1"/>
</dbReference>
<dbReference type="Gene3D" id="1.10.40.30">
    <property type="entry name" value="Fumarase/aspartase (C-terminal domain)"/>
    <property type="match status" value="1"/>
</dbReference>
<evidence type="ECO:0000256" key="11">
    <source>
        <dbReference type="ARBA" id="ARBA00049115"/>
    </source>
</evidence>
<dbReference type="Gene3D" id="1.20.200.10">
    <property type="entry name" value="Fumarase/aspartase (Central domain)"/>
    <property type="match status" value="1"/>
</dbReference>
<evidence type="ECO:0000256" key="5">
    <source>
        <dbReference type="ARBA" id="ARBA00017058"/>
    </source>
</evidence>
<gene>
    <name evidence="16" type="primary">purB</name>
    <name evidence="16" type="ORF">GJV77_05250</name>
</gene>
<evidence type="ECO:0000256" key="4">
    <source>
        <dbReference type="ARBA" id="ARBA00012339"/>
    </source>
</evidence>
<evidence type="ECO:0000313" key="16">
    <source>
        <dbReference type="EMBL" id="MTH29327.1"/>
    </source>
</evidence>
<feature type="domain" description="Fumarate lyase N-terminal" evidence="14">
    <location>
        <begin position="13"/>
        <end position="310"/>
    </location>
</feature>
<sequence>MLTELNAISPIDGRYRGKTNALANYFSEEALIKYRVLVEVEYFIALCNHGLPQLKDVSSSLFPELRKLYQDFTTADAQWIKDKERITNHDVKAVEYFIKDAFDRLGLEQYKEFIHFGLTSQDINNTSIPLLTKEAFHDVYMPLFIRVINKLKELATEWKDVPMLARTHGQPASPTRLGKELFVFVERLEEQLRLLQNVPFAAKFGGATGNFNAHHVAYPMYNWKQFGTDFVELTLGLKHSFPTTQIEHYDHFAAFFDGLKRINTILIDLDRDVWTYVSMDYFKQKIKAGEIGSSAMPHKVNPIDFENSEGNLGIANAILEHLAAKLPISRLQRDLTDSTVLRNVGVPFGHTVIAFESTLKGLDKLLLNEAKFAQDLENNWAVVAEAIQTILRREGYPNPYEALKDLTRTNTVINRESIHSFIDTLAVSEPIKVELKQISPANYLGVDIL</sequence>
<dbReference type="Proteomes" id="UP000488936">
    <property type="component" value="Unassembled WGS sequence"/>
</dbReference>
<evidence type="ECO:0000256" key="9">
    <source>
        <dbReference type="ARBA" id="ARBA00025012"/>
    </source>
</evidence>
<dbReference type="InterPro" id="IPR047136">
    <property type="entry name" value="PurB_bact"/>
</dbReference>
<dbReference type="OrthoDB" id="9768878at2"/>
<comment type="pathway">
    <text evidence="1 13">Purine metabolism; IMP biosynthesis via de novo pathway; 5-amino-1-(5-phospho-D-ribosyl)imidazole-4-carboxamide from 5-amino-1-(5-phospho-D-ribosyl)imidazole-4-carboxylate: step 2/2.</text>
</comment>
<dbReference type="EMBL" id="WMJY01000008">
    <property type="protein sequence ID" value="MTH29327.1"/>
    <property type="molecule type" value="Genomic_DNA"/>
</dbReference>
<dbReference type="NCBIfam" id="TIGR00928">
    <property type="entry name" value="purB"/>
    <property type="match status" value="1"/>
</dbReference>
<keyword evidence="17" id="KW-1185">Reference proteome</keyword>
<dbReference type="GO" id="GO:0006189">
    <property type="term" value="P:'de novo' IMP biosynthetic process"/>
    <property type="evidence" value="ECO:0007669"/>
    <property type="project" value="UniProtKB-UniPathway"/>
</dbReference>
<comment type="pathway">
    <text evidence="2 13">Purine metabolism; AMP biosynthesis via de novo pathway; AMP from IMP: step 2/2.</text>
</comment>
<evidence type="ECO:0000256" key="7">
    <source>
        <dbReference type="ARBA" id="ARBA00023239"/>
    </source>
</evidence>
<dbReference type="GO" id="GO:0044208">
    <property type="term" value="P:'de novo' AMP biosynthetic process"/>
    <property type="evidence" value="ECO:0007669"/>
    <property type="project" value="UniProtKB-UniPathway"/>
</dbReference>
<comment type="catalytic activity">
    <reaction evidence="8">
        <text>(2S)-2-[5-amino-1-(5-phospho-beta-D-ribosyl)imidazole-4-carboxamido]succinate = 5-amino-1-(5-phospho-beta-D-ribosyl)imidazole-4-carboxamide + fumarate</text>
        <dbReference type="Rhea" id="RHEA:23920"/>
        <dbReference type="ChEBI" id="CHEBI:29806"/>
        <dbReference type="ChEBI" id="CHEBI:58443"/>
        <dbReference type="ChEBI" id="CHEBI:58475"/>
        <dbReference type="EC" id="4.3.2.2"/>
    </reaction>
    <physiologicalReaction direction="left-to-right" evidence="8">
        <dbReference type="Rhea" id="RHEA:23921"/>
    </physiologicalReaction>
</comment>
<dbReference type="Gene3D" id="1.10.275.10">
    <property type="entry name" value="Fumarase/aspartase (N-terminal domain)"/>
    <property type="match status" value="1"/>
</dbReference>
<evidence type="ECO:0000259" key="15">
    <source>
        <dbReference type="Pfam" id="PF08328"/>
    </source>
</evidence>
<evidence type="ECO:0000256" key="3">
    <source>
        <dbReference type="ARBA" id="ARBA00008273"/>
    </source>
</evidence>
<dbReference type="Pfam" id="PF00206">
    <property type="entry name" value="Lyase_1"/>
    <property type="match status" value="1"/>
</dbReference>
<feature type="domain" description="Adenylosuccinate lyase PurB C-terminal" evidence="15">
    <location>
        <begin position="329"/>
        <end position="444"/>
    </location>
</feature>
<dbReference type="CDD" id="cd01598">
    <property type="entry name" value="PurB"/>
    <property type="match status" value="1"/>
</dbReference>
<reference evidence="16 17" key="1">
    <citation type="journal article" date="2006" name="Int. J. Syst. Evol. Microbiol.">
        <title>Myroides pelagicus sp. nov., isolated from seawater in Thailand.</title>
        <authorList>
            <person name="Yoon J."/>
            <person name="Maneerat S."/>
            <person name="Kawai F."/>
            <person name="Yokota A."/>
        </authorList>
    </citation>
    <scope>NUCLEOTIDE SEQUENCE [LARGE SCALE GENOMIC DNA]</scope>
    <source>
        <strain evidence="16 17">SM1T</strain>
    </source>
</reference>
<dbReference type="PANTHER" id="PTHR43411:SF1">
    <property type="entry name" value="ADENYLOSUCCINATE LYASE"/>
    <property type="match status" value="1"/>
</dbReference>
<dbReference type="InterPro" id="IPR008948">
    <property type="entry name" value="L-Aspartase-like"/>
</dbReference>
<evidence type="ECO:0000256" key="1">
    <source>
        <dbReference type="ARBA" id="ARBA00004706"/>
    </source>
</evidence>
<dbReference type="RefSeq" id="WP_155035301.1">
    <property type="nucleotide sequence ID" value="NZ_JBHTIG010000008.1"/>
</dbReference>
<accession>A0A7K1GKC8</accession>
<dbReference type="InterPro" id="IPR024083">
    <property type="entry name" value="Fumarase/histidase_N"/>
</dbReference>
<dbReference type="NCBIfam" id="NF006764">
    <property type="entry name" value="PRK09285.1"/>
    <property type="match status" value="1"/>
</dbReference>
<comment type="function">
    <text evidence="9">Catalyzes two reactions in de novo purine nucleotide biosynthesis. Catalyzes the breakdown of 5-aminoimidazole- (N-succinylocarboxamide) ribotide (SAICAR or 2-[5-amino-1-(5-phospho-beta-D-ribosyl)imidazole-4-carboxamido]succinate) to 5-aminoimidazole-4-carboxamide ribotide (AICAR or 5-amino-1-(5-phospho-beta-D-ribosyl)imidazole-4-carboxamide) and fumarate, and of adenylosuccinate (ADS or N(6)-(1,2-dicarboxyethyl)-AMP) to adenosine monophosphate (AMP) and fumarate.</text>
</comment>
<dbReference type="UniPathway" id="UPA00074">
    <property type="reaction ID" value="UER00132"/>
</dbReference>
<dbReference type="InterPro" id="IPR022761">
    <property type="entry name" value="Fumarate_lyase_N"/>
</dbReference>
<dbReference type="UniPathway" id="UPA00075">
    <property type="reaction ID" value="UER00336"/>
</dbReference>
<keyword evidence="6 13" id="KW-0658">Purine biosynthesis</keyword>
<dbReference type="PRINTS" id="PR00149">
    <property type="entry name" value="FUMRATELYASE"/>
</dbReference>
<dbReference type="AlphaFoldDB" id="A0A7K1GKC8"/>
<dbReference type="PROSITE" id="PS00163">
    <property type="entry name" value="FUMARATE_LYASES"/>
    <property type="match status" value="1"/>
</dbReference>
<evidence type="ECO:0000256" key="13">
    <source>
        <dbReference type="RuleBase" id="RU361172"/>
    </source>
</evidence>
<proteinExistence type="inferred from homology"/>
<dbReference type="SUPFAM" id="SSF48557">
    <property type="entry name" value="L-aspartase-like"/>
    <property type="match status" value="1"/>
</dbReference>
<organism evidence="16 17">
    <name type="scientific">Myroides pelagicus</name>
    <dbReference type="NCBI Taxonomy" id="270914"/>
    <lineage>
        <taxon>Bacteria</taxon>
        <taxon>Pseudomonadati</taxon>
        <taxon>Bacteroidota</taxon>
        <taxon>Flavobacteriia</taxon>
        <taxon>Flavobacteriales</taxon>
        <taxon>Flavobacteriaceae</taxon>
        <taxon>Myroides</taxon>
    </lineage>
</organism>
<evidence type="ECO:0000256" key="10">
    <source>
        <dbReference type="ARBA" id="ARBA00030717"/>
    </source>
</evidence>
<name>A0A7K1GKC8_9FLAO</name>
<protein>
    <recommendedName>
        <fullName evidence="5 12">Adenylosuccinate lyase</fullName>
        <shortName evidence="13">ASL</shortName>
        <ecNumber evidence="4 12">4.3.2.2</ecNumber>
    </recommendedName>
    <alternativeName>
        <fullName evidence="10 13">Adenylosuccinase</fullName>
    </alternativeName>
</protein>
<evidence type="ECO:0000313" key="17">
    <source>
        <dbReference type="Proteomes" id="UP000488936"/>
    </source>
</evidence>
<comment type="catalytic activity">
    <reaction evidence="11">
        <text>N(6)-(1,2-dicarboxyethyl)-AMP = fumarate + AMP</text>
        <dbReference type="Rhea" id="RHEA:16853"/>
        <dbReference type="ChEBI" id="CHEBI:29806"/>
        <dbReference type="ChEBI" id="CHEBI:57567"/>
        <dbReference type="ChEBI" id="CHEBI:456215"/>
        <dbReference type="EC" id="4.3.2.2"/>
    </reaction>
    <physiologicalReaction direction="left-to-right" evidence="11">
        <dbReference type="Rhea" id="RHEA:16854"/>
    </physiologicalReaction>
</comment>
<dbReference type="EC" id="4.3.2.2" evidence="4 12"/>
<dbReference type="Pfam" id="PF08328">
    <property type="entry name" value="ASL_C"/>
    <property type="match status" value="1"/>
</dbReference>
<evidence type="ECO:0000256" key="8">
    <source>
        <dbReference type="ARBA" id="ARBA00024477"/>
    </source>
</evidence>
<dbReference type="InterPro" id="IPR000362">
    <property type="entry name" value="Fumarate_lyase_fam"/>
</dbReference>